<feature type="transmembrane region" description="Helical" evidence="2">
    <location>
        <begin position="1752"/>
        <end position="1768"/>
    </location>
</feature>
<sequence>MPFSQGPELSITNCTLRSNTAADEHGGSVHTTSVPLSLRGSRLAASTAKQMGGAVFSSAAEYITVSDCILEDNHAGGSGGGLRVEGASLVMVNGSTAKGNSAFETGGGLDLLNTACSYISGVVLEDNTAASGGGARMAMPALTGQSLAATGLSCQAAFSQQVGEEWAARLSRVSERIVEQQGEAVVLVAANLVATNNQALRGVGGTLLLETTRGSIILDALRAGGNIAASTGAAVAFINTVAEDAALYVMSSWLYDNKAAGIGGAISMDGSWSQQQMFISNTTFQRNRAASGGAVSLTRNASLALQDCTLEDNTAAGSSAGDSGDGSGGSLYGESCNWMMLKDTTIRTSSAVRGHGGGLYCSGCGGVVLHNASLVLNDAAGSGGAAYVDASTATGPSLVEVLGGTMRLNTAGSNGSSTAVASDGNLLSGSGGALYLGGRLAAVLNGSRLVGNTAARAAGALALDLRFRQDTSGSSDVVSSSPRLFPLLGSSSIASSSLTSPAASLAVSMSSLRPGLAEIAAASALTLQALAGAVGRSVASDCWPIVINRPALWNNTAGGSGGALYSSSAYTLALLCDGVQTSGSDSDLAWMVNAITSNSSPGTVPAGAVQLATTATGSISSSTGDSDTSNNAGSNTTSDLYLGMLPTSQEARTKCFVPQQDQEFYAERVPPNQARGGYGNEMATTPKMLILSALAEYERTALTSYSANKIKVVDSSDPTRIVVYSRLLLQATTQDREGGYANTSATATTAVFNPPPSLPPAASASSSSVASSTSTGSTAVAVSSEDFVWLRRAVLQVDGHLAEECRPGQRCAVVLPTNVAVALDISVYDALTQLVNDSSTVQPVVRVSVSSSDAGRPVDLLGNPTAQVDGGIATLTGIRLRALKGEYSLQLGLSNMETEVDPLVLNVTVPPCSLGEVAMDSGFFCSRCPANLLSLDVDYFTNASGGGAAIGLFGEAANTSDTGTSTDGRCFACPDNANCTGGAVVAPVPGYWHSAANSTAMHACLNPAACRYGDITANAALVRCQERWYAYFGNPWRLYALMSDGNGGADVVGAYINVFRQAASNATSVQPYTPLISNSSSDFDGFLLDCALWGLPDNDSASYMQMQCAPGYTGILCATCTDYDESRYALDSDFRCNPCYSKWLTILVGVAVFIANTLWLSFSAIMTHMTDYSKQMQKQGAQRSVRRSVKDLITGRISNGTIYYPGEEERRGKKGLAAADILKVLIVHFQFFLIVTRINLNWPDSVTGLQSVVGSITGTVKQVYSPSCLLRPGSDSAEQARMQVLPGLLLPACSVLLVLVLWFLRARFWMSGKHAPSSVDGEPRIWGTLSLKRSIESQPSLKDDAAVRGPRETEGSEGGAPAVERPTGHHGRKGLKDAGSAVAANTRKIYFANERERIRQGPEGSSGKATAGAAAAAADEFPVIEGDGMAIVQTAATVANRGARGTRRALSSKPYGLGAGPRDVRSLLAGTTSLTATTAEALAHVEVLMDQPVNPLFGSRASVVTSSPRASLAVVAAAAMRRLSSVARNRTRELWRPLAPATSGSISTAPGPVAEGTSPPLQPATSNRHPNPLYNERTTPALEGTLSAACSICPEIVDILEYNTGDGKQEPYDNEAAVIPAARWWQPRRLSRGGSLAGCRSSITSNIYSSSVGSTEKPGAGKGHAIGQSVDAARSNGAAVQQDTSAAKGIGSGPEKGARRRSQRLIAVGASSKALVGAAGGKASFRRKKPTAVQPVSVGGPDEGKLPLGKQLFLVLMVTCFIMMPNWATEALSIFACYRLDDGQVGSGMSESYVQFQRATWKYGYWIRDMNQQCYAGQHLTLWVPIGVVSVVLLCLTMPLLTAGLLFANRKQLMTQPQVRQLYGFLFSSYHDKFYYWESLSQAQTLVLVVVEVFGRTLPVYQQALLLEIILLAILLLNTYFSPLRAAELNLMQLLSLAVICMTVTLGMFTSSPVDNVSEASDIILGVVILLINCLIILAFLALFIYHALPTVKRKATRLITRLGYDPAHLEQSLSRALTNLSPSRAWSSLSMPRAWTSLSHTRSRGRDIGLPVQFEDDGIGGGGDTGEAVDNGRNGGVGGHGSNAV</sequence>
<proteinExistence type="predicted"/>
<name>A0AAD3E5B1_9CHLO</name>
<comment type="caution">
    <text evidence="3">The sequence shown here is derived from an EMBL/GenBank/DDBJ whole genome shotgun (WGS) entry which is preliminary data.</text>
</comment>
<dbReference type="GO" id="GO:0043130">
    <property type="term" value="F:ubiquitin binding"/>
    <property type="evidence" value="ECO:0007669"/>
    <property type="project" value="TreeGrafter"/>
</dbReference>
<keyword evidence="4" id="KW-1185">Reference proteome</keyword>
<keyword evidence="2" id="KW-1133">Transmembrane helix</keyword>
<dbReference type="Proteomes" id="UP001054857">
    <property type="component" value="Unassembled WGS sequence"/>
</dbReference>
<evidence type="ECO:0008006" key="5">
    <source>
        <dbReference type="Google" id="ProtNLM"/>
    </source>
</evidence>
<dbReference type="InterPro" id="IPR011050">
    <property type="entry name" value="Pectin_lyase_fold/virulence"/>
</dbReference>
<dbReference type="PANTHER" id="PTHR19862">
    <property type="entry name" value="WD REPEAT-CONTAINING PROTEIN 48"/>
    <property type="match status" value="1"/>
</dbReference>
<feature type="region of interest" description="Disordered" evidence="1">
    <location>
        <begin position="1537"/>
        <end position="1577"/>
    </location>
</feature>
<evidence type="ECO:0000256" key="1">
    <source>
        <dbReference type="SAM" id="MobiDB-lite"/>
    </source>
</evidence>
<accession>A0AAD3E5B1</accession>
<feature type="region of interest" description="Disordered" evidence="1">
    <location>
        <begin position="747"/>
        <end position="770"/>
    </location>
</feature>
<feature type="region of interest" description="Disordered" evidence="1">
    <location>
        <begin position="1337"/>
        <end position="1378"/>
    </location>
</feature>
<organism evidence="3 4">
    <name type="scientific">Astrephomene gubernaculifera</name>
    <dbReference type="NCBI Taxonomy" id="47775"/>
    <lineage>
        <taxon>Eukaryota</taxon>
        <taxon>Viridiplantae</taxon>
        <taxon>Chlorophyta</taxon>
        <taxon>core chlorophytes</taxon>
        <taxon>Chlorophyceae</taxon>
        <taxon>CS clade</taxon>
        <taxon>Chlamydomonadales</taxon>
        <taxon>Astrephomenaceae</taxon>
        <taxon>Astrephomene</taxon>
    </lineage>
</organism>
<feature type="transmembrane region" description="Helical" evidence="2">
    <location>
        <begin position="1822"/>
        <end position="1848"/>
    </location>
</feature>
<keyword evidence="2" id="KW-0812">Transmembrane</keyword>
<dbReference type="SUPFAM" id="SSF51126">
    <property type="entry name" value="Pectin lyase-like"/>
    <property type="match status" value="2"/>
</dbReference>
<feature type="transmembrane region" description="Helical" evidence="2">
    <location>
        <begin position="1963"/>
        <end position="1989"/>
    </location>
</feature>
<feature type="transmembrane region" description="Helical" evidence="2">
    <location>
        <begin position="1900"/>
        <end position="1921"/>
    </location>
</feature>
<keyword evidence="2" id="KW-0472">Membrane</keyword>
<evidence type="ECO:0000313" key="3">
    <source>
        <dbReference type="EMBL" id="GFR52977.1"/>
    </source>
</evidence>
<dbReference type="GO" id="GO:0000724">
    <property type="term" value="P:double-strand break repair via homologous recombination"/>
    <property type="evidence" value="ECO:0007669"/>
    <property type="project" value="TreeGrafter"/>
</dbReference>
<evidence type="ECO:0000313" key="4">
    <source>
        <dbReference type="Proteomes" id="UP001054857"/>
    </source>
</evidence>
<dbReference type="EMBL" id="BMAR01000081">
    <property type="protein sequence ID" value="GFR52977.1"/>
    <property type="molecule type" value="Genomic_DNA"/>
</dbReference>
<protein>
    <recommendedName>
        <fullName evidence="5">TRP C-terminal domain-containing protein</fullName>
    </recommendedName>
</protein>
<feature type="transmembrane region" description="Helical" evidence="2">
    <location>
        <begin position="1143"/>
        <end position="1166"/>
    </location>
</feature>
<reference evidence="3 4" key="1">
    <citation type="journal article" date="2021" name="Sci. Rep.">
        <title>Genome sequencing of the multicellular alga Astrephomene provides insights into convergent evolution of germ-soma differentiation.</title>
        <authorList>
            <person name="Yamashita S."/>
            <person name="Yamamoto K."/>
            <person name="Matsuzaki R."/>
            <person name="Suzuki S."/>
            <person name="Yamaguchi H."/>
            <person name="Hirooka S."/>
            <person name="Minakuchi Y."/>
            <person name="Miyagishima S."/>
            <person name="Kawachi M."/>
            <person name="Toyoda A."/>
            <person name="Nozaki H."/>
        </authorList>
    </citation>
    <scope>NUCLEOTIDE SEQUENCE [LARGE SCALE GENOMIC DNA]</scope>
    <source>
        <strain evidence="3 4">NIES-4017</strain>
    </source>
</reference>
<feature type="compositionally biased region" description="Basic and acidic residues" evidence="1">
    <location>
        <begin position="1341"/>
        <end position="1354"/>
    </location>
</feature>
<dbReference type="InterPro" id="IPR051246">
    <property type="entry name" value="WDR48"/>
</dbReference>
<feature type="transmembrane region" description="Helical" evidence="2">
    <location>
        <begin position="1284"/>
        <end position="1304"/>
    </location>
</feature>
<dbReference type="PANTHER" id="PTHR19862:SF14">
    <property type="entry name" value="WD REPEAT-CONTAINING PROTEIN 48"/>
    <property type="match status" value="1"/>
</dbReference>
<feature type="compositionally biased region" description="Gly residues" evidence="1">
    <location>
        <begin position="2074"/>
        <end position="2086"/>
    </location>
</feature>
<feature type="transmembrane region" description="Helical" evidence="2">
    <location>
        <begin position="1933"/>
        <end position="1951"/>
    </location>
</feature>
<evidence type="ECO:0000256" key="2">
    <source>
        <dbReference type="SAM" id="Phobius"/>
    </source>
</evidence>
<feature type="compositionally biased region" description="Low complexity" evidence="1">
    <location>
        <begin position="760"/>
        <end position="770"/>
    </location>
</feature>
<gene>
    <name evidence="3" type="ORF">Agub_g15666</name>
</gene>
<feature type="region of interest" description="Disordered" evidence="1">
    <location>
        <begin position="2060"/>
        <end position="2086"/>
    </location>
</feature>